<accession>A0A0L9V6V9</accession>
<evidence type="ECO:0000313" key="3">
    <source>
        <dbReference type="Proteomes" id="UP000053144"/>
    </source>
</evidence>
<reference evidence="2" key="2">
    <citation type="submission" date="2015-02" db="EMBL/GenBank/DDBJ databases">
        <authorList>
            <person name="Chooi Y.-H."/>
        </authorList>
    </citation>
    <scope>NUCLEOTIDE SEQUENCE</scope>
    <source>
        <tissue evidence="2">Seedling</tissue>
    </source>
</reference>
<dbReference type="OrthoDB" id="1886726at2759"/>
<evidence type="ECO:0000313" key="1">
    <source>
        <dbReference type="EMBL" id="KAG2397623.1"/>
    </source>
</evidence>
<dbReference type="AlphaFoldDB" id="A0A0L9V6V9"/>
<gene>
    <name evidence="1" type="ORF">HKW66_Vig0141410</name>
    <name evidence="2" type="ORF">LR48_Vigan08g155000</name>
</gene>
<proteinExistence type="predicted"/>
<reference evidence="1 4" key="3">
    <citation type="submission" date="2020-05" db="EMBL/GenBank/DDBJ databases">
        <title>Vigna angularis (adzuki bean) Var. LongXiaoDou No. 4 denovo assembly.</title>
        <authorList>
            <person name="Xiang H."/>
        </authorList>
    </citation>
    <scope>NUCLEOTIDE SEQUENCE [LARGE SCALE GENOMIC DNA]</scope>
    <source>
        <tissue evidence="1">Leaf</tissue>
    </source>
</reference>
<name>A0A0L9V6V9_PHAAN</name>
<evidence type="ECO:0000313" key="4">
    <source>
        <dbReference type="Proteomes" id="UP000743370"/>
    </source>
</evidence>
<protein>
    <submittedName>
        <fullName evidence="2">Uncharacterized protein</fullName>
    </submittedName>
</protein>
<organism evidence="2 3">
    <name type="scientific">Phaseolus angularis</name>
    <name type="common">Azuki bean</name>
    <name type="synonym">Vigna angularis</name>
    <dbReference type="NCBI Taxonomy" id="3914"/>
    <lineage>
        <taxon>Eukaryota</taxon>
        <taxon>Viridiplantae</taxon>
        <taxon>Streptophyta</taxon>
        <taxon>Embryophyta</taxon>
        <taxon>Tracheophyta</taxon>
        <taxon>Spermatophyta</taxon>
        <taxon>Magnoliopsida</taxon>
        <taxon>eudicotyledons</taxon>
        <taxon>Gunneridae</taxon>
        <taxon>Pentapetalae</taxon>
        <taxon>rosids</taxon>
        <taxon>fabids</taxon>
        <taxon>Fabales</taxon>
        <taxon>Fabaceae</taxon>
        <taxon>Papilionoideae</taxon>
        <taxon>50 kb inversion clade</taxon>
        <taxon>NPAAA clade</taxon>
        <taxon>indigoferoid/millettioid clade</taxon>
        <taxon>Phaseoleae</taxon>
        <taxon>Vigna</taxon>
    </lineage>
</organism>
<dbReference type="KEGG" id="var:108339931"/>
<dbReference type="EMBL" id="CM003378">
    <property type="protein sequence ID" value="KOM50723.1"/>
    <property type="molecule type" value="Genomic_DNA"/>
</dbReference>
<dbReference type="OMA" id="YNELWLQ"/>
<dbReference type="Proteomes" id="UP000053144">
    <property type="component" value="Chromosome 8"/>
</dbReference>
<dbReference type="Gramene" id="KOM50723">
    <property type="protein sequence ID" value="KOM50723"/>
    <property type="gene ID" value="LR48_Vigan08g155000"/>
</dbReference>
<sequence>MQFMLNLHVTHGLPLCLSGVTNPLSFSKEIADHDSRRKNMKKQISVARECVHAKHLQKGTLITNFQTSSVIMAEEYGDLGHIIVHDLFCIHLGLTAKAA</sequence>
<evidence type="ECO:0000313" key="2">
    <source>
        <dbReference type="EMBL" id="KOM50723.1"/>
    </source>
</evidence>
<reference evidence="3" key="1">
    <citation type="journal article" date="2015" name="Proc. Natl. Acad. Sci. U.S.A.">
        <title>Genome sequencing of adzuki bean (Vigna angularis) provides insight into high starch and low fat accumulation and domestication.</title>
        <authorList>
            <person name="Yang K."/>
            <person name="Tian Z."/>
            <person name="Chen C."/>
            <person name="Luo L."/>
            <person name="Zhao B."/>
            <person name="Wang Z."/>
            <person name="Yu L."/>
            <person name="Li Y."/>
            <person name="Sun Y."/>
            <person name="Li W."/>
            <person name="Chen Y."/>
            <person name="Li Y."/>
            <person name="Zhang Y."/>
            <person name="Ai D."/>
            <person name="Zhao J."/>
            <person name="Shang C."/>
            <person name="Ma Y."/>
            <person name="Wu B."/>
            <person name="Wang M."/>
            <person name="Gao L."/>
            <person name="Sun D."/>
            <person name="Zhang P."/>
            <person name="Guo F."/>
            <person name="Wang W."/>
            <person name="Li Y."/>
            <person name="Wang J."/>
            <person name="Varshney R.K."/>
            <person name="Wang J."/>
            <person name="Ling H.Q."/>
            <person name="Wan P."/>
        </authorList>
    </citation>
    <scope>NUCLEOTIDE SEQUENCE</scope>
    <source>
        <strain evidence="3">cv. Jingnong 6</strain>
    </source>
</reference>
<dbReference type="EMBL" id="JABFOF010000005">
    <property type="protein sequence ID" value="KAG2397623.1"/>
    <property type="molecule type" value="Genomic_DNA"/>
</dbReference>
<dbReference type="Proteomes" id="UP000743370">
    <property type="component" value="Unassembled WGS sequence"/>
</dbReference>